<keyword evidence="3" id="KW-1185">Reference proteome</keyword>
<organism evidence="2 3">
    <name type="scientific">Neptunomonas antarctica</name>
    <dbReference type="NCBI Taxonomy" id="619304"/>
    <lineage>
        <taxon>Bacteria</taxon>
        <taxon>Pseudomonadati</taxon>
        <taxon>Pseudomonadota</taxon>
        <taxon>Gammaproteobacteria</taxon>
        <taxon>Oceanospirillales</taxon>
        <taxon>Oceanospirillaceae</taxon>
        <taxon>Neptunomonas</taxon>
    </lineage>
</organism>
<dbReference type="Pfam" id="PF07992">
    <property type="entry name" value="Pyr_redox_2"/>
    <property type="match status" value="1"/>
</dbReference>
<protein>
    <submittedName>
        <fullName evidence="2">Sulfide:quinone oxidoreductase</fullName>
    </submittedName>
</protein>
<dbReference type="PANTHER" id="PTHR10632">
    <property type="entry name" value="SULFIDE:QUINONE OXIDOREDUCTASE"/>
    <property type="match status" value="1"/>
</dbReference>
<dbReference type="GO" id="GO:0070221">
    <property type="term" value="P:sulfide oxidation, using sulfide:quinone oxidoreductase"/>
    <property type="evidence" value="ECO:0007669"/>
    <property type="project" value="TreeGrafter"/>
</dbReference>
<evidence type="ECO:0000313" key="2">
    <source>
        <dbReference type="EMBL" id="SIS41623.1"/>
    </source>
</evidence>
<dbReference type="PANTHER" id="PTHR10632:SF2">
    <property type="entry name" value="SULFIDE:QUINONE OXIDOREDUCTASE, MITOCHONDRIAL"/>
    <property type="match status" value="1"/>
</dbReference>
<gene>
    <name evidence="2" type="ORF">SAMN05421760_101256</name>
</gene>
<reference evidence="3" key="1">
    <citation type="submission" date="2017-01" db="EMBL/GenBank/DDBJ databases">
        <authorList>
            <person name="Varghese N."/>
            <person name="Submissions S."/>
        </authorList>
    </citation>
    <scope>NUCLEOTIDE SEQUENCE [LARGE SCALE GENOMIC DNA]</scope>
    <source>
        <strain evidence="3">DSM 22306</strain>
    </source>
</reference>
<dbReference type="EMBL" id="FTOE01000001">
    <property type="protein sequence ID" value="SIS41623.1"/>
    <property type="molecule type" value="Genomic_DNA"/>
</dbReference>
<sequence length="437" mass="48406">MAINRRKLLISGATLGAASATGFLSWELNKQDTQAKILIAGGGAAGIAIANKLQMYLNGAQITVVDPRPYHWYQPGQTLLLAGVYKSRDDVISTNQEYINSDIRWISADITEFDPENNQVSTSQTDKLDYDYLIVATGLELRYDLIEGLDPEQIGTEGIASIYHSPEAGIASHQQAMTFAQSKGGNAVFTRPKGPMKCAGAPMKATNLVEYFVRQAGKRNDFNFDYMTAEDSLFGVKVFDARLQEIWQQRKITPHYQHDLTAIDSHTKQAWFTTTSGEQYQTSWDFIHVVPPMSAIAVVRNSTLADTSDFTGYLEVDQYSLQHKRYANIFGLGDTVGTPVGKTAASVKAQLPVVAKNLTALIRGAEMPARWDGYTSCPMILDVGHAMLWEFDYSMQPVTALPFQIVDPLEKSTLAWVMEKSLIKPVYTAMLEGYTPI</sequence>
<dbReference type="GO" id="GO:0071949">
    <property type="term" value="F:FAD binding"/>
    <property type="evidence" value="ECO:0007669"/>
    <property type="project" value="TreeGrafter"/>
</dbReference>
<dbReference type="AlphaFoldDB" id="A0A1N7IWZ6"/>
<dbReference type="SUPFAM" id="SSF51905">
    <property type="entry name" value="FAD/NAD(P)-binding domain"/>
    <property type="match status" value="2"/>
</dbReference>
<feature type="domain" description="FAD/NAD(P)-binding" evidence="1">
    <location>
        <begin position="36"/>
        <end position="153"/>
    </location>
</feature>
<evidence type="ECO:0000259" key="1">
    <source>
        <dbReference type="Pfam" id="PF07992"/>
    </source>
</evidence>
<dbReference type="InterPro" id="IPR036188">
    <property type="entry name" value="FAD/NAD-bd_sf"/>
</dbReference>
<dbReference type="Proteomes" id="UP000185999">
    <property type="component" value="Unassembled WGS sequence"/>
</dbReference>
<dbReference type="InterPro" id="IPR015904">
    <property type="entry name" value="Sulphide_quinone_reductase"/>
</dbReference>
<proteinExistence type="predicted"/>
<name>A0A1N7IWZ6_9GAMM</name>
<dbReference type="STRING" id="619304.SAMN05421760_101256"/>
<dbReference type="Gene3D" id="3.50.50.60">
    <property type="entry name" value="FAD/NAD(P)-binding domain"/>
    <property type="match status" value="2"/>
</dbReference>
<dbReference type="GO" id="GO:0070224">
    <property type="term" value="F:sulfide:quinone oxidoreductase activity"/>
    <property type="evidence" value="ECO:0007669"/>
    <property type="project" value="TreeGrafter"/>
</dbReference>
<dbReference type="InterPro" id="IPR023753">
    <property type="entry name" value="FAD/NAD-binding_dom"/>
</dbReference>
<evidence type="ECO:0000313" key="3">
    <source>
        <dbReference type="Proteomes" id="UP000185999"/>
    </source>
</evidence>
<accession>A0A1N7IWZ6</accession>
<dbReference type="RefSeq" id="WP_054342476.1">
    <property type="nucleotide sequence ID" value="NZ_FTOE01000001.1"/>
</dbReference>
<dbReference type="OrthoDB" id="9802771at2"/>